<sequence length="260" mass="27816">MSPSRRRWALIALEAGVALAVLAGWWVWSANADSFYFPPLSDILATFADTWLFDRFATDVLPSLRRLAAGFLIAVAIGITVGTLLGLSATARRVAGPIVEFGRAVPPPALLPFGMLVLGVGDTMKIFIIAVVCLWPVLLNTIDGVRGVDPTMLDTAKVYGIRGGERLRSIVLPAALPQVFAGMRTSLSLALILMVISEMVASTAGIGYFVLESQRSFAIPEMWSGIVLLGVLGYLLNAALALVERRVLGWHRGAKASALQ</sequence>
<protein>
    <submittedName>
        <fullName evidence="9">ABC-type nitrate/sulfonate/bicarbonate transport system, permease component</fullName>
    </submittedName>
</protein>
<evidence type="ECO:0000256" key="1">
    <source>
        <dbReference type="ARBA" id="ARBA00004651"/>
    </source>
</evidence>
<dbReference type="GO" id="GO:0055085">
    <property type="term" value="P:transmembrane transport"/>
    <property type="evidence" value="ECO:0007669"/>
    <property type="project" value="InterPro"/>
</dbReference>
<dbReference type="HOGENOM" id="CLU_046113_1_3_11"/>
<dbReference type="SUPFAM" id="SSF161098">
    <property type="entry name" value="MetI-like"/>
    <property type="match status" value="1"/>
</dbReference>
<feature type="domain" description="ABC transmembrane type-1" evidence="8">
    <location>
        <begin position="60"/>
        <end position="244"/>
    </location>
</feature>
<feature type="transmembrane region" description="Helical" evidence="7">
    <location>
        <begin position="7"/>
        <end position="28"/>
    </location>
</feature>
<evidence type="ECO:0000259" key="8">
    <source>
        <dbReference type="PROSITE" id="PS50928"/>
    </source>
</evidence>
<keyword evidence="6 7" id="KW-0472">Membrane</keyword>
<dbReference type="PANTHER" id="PTHR30151">
    <property type="entry name" value="ALKANE SULFONATE ABC TRANSPORTER-RELATED, MEMBRANE SUBUNIT"/>
    <property type="match status" value="1"/>
</dbReference>
<dbReference type="RefSeq" id="WP_009154340.1">
    <property type="nucleotide sequence ID" value="NZ_CM001439.1"/>
</dbReference>
<keyword evidence="10" id="KW-1185">Reference proteome</keyword>
<dbReference type="PANTHER" id="PTHR30151:SF38">
    <property type="entry name" value="ALIPHATIC SULFONATES TRANSPORT PERMEASE PROTEIN SSUC-RELATED"/>
    <property type="match status" value="1"/>
</dbReference>
<feature type="transmembrane region" description="Helical" evidence="7">
    <location>
        <begin position="222"/>
        <end position="243"/>
    </location>
</feature>
<dbReference type="Gene3D" id="1.10.3720.10">
    <property type="entry name" value="MetI-like"/>
    <property type="match status" value="1"/>
</dbReference>
<name>H5X2L6_9PSEU</name>
<keyword evidence="2 7" id="KW-0813">Transport</keyword>
<dbReference type="PROSITE" id="PS50928">
    <property type="entry name" value="ABC_TM1"/>
    <property type="match status" value="1"/>
</dbReference>
<dbReference type="AlphaFoldDB" id="H5X2L6"/>
<dbReference type="CDD" id="cd06261">
    <property type="entry name" value="TM_PBP2"/>
    <property type="match status" value="1"/>
</dbReference>
<feature type="transmembrane region" description="Helical" evidence="7">
    <location>
        <begin position="66"/>
        <end position="89"/>
    </location>
</feature>
<reference evidence="9 10" key="1">
    <citation type="journal article" date="2012" name="Stand. Genomic Sci.">
        <title>Genome sequence of the ocean sediment bacterium Saccharomonospora marina type strain (XMU15(T)).</title>
        <authorList>
            <person name="Klenk H.P."/>
            <person name="Lu M."/>
            <person name="Lucas S."/>
            <person name="Lapidus A."/>
            <person name="Copeland A."/>
            <person name="Pitluck S."/>
            <person name="Goodwin L.A."/>
            <person name="Han C."/>
            <person name="Tapia R."/>
            <person name="Brambilla E.M."/>
            <person name="Potter G."/>
            <person name="Land M."/>
            <person name="Ivanova N."/>
            <person name="Rohde M."/>
            <person name="Goker M."/>
            <person name="Detter J.C."/>
            <person name="Li W.J."/>
            <person name="Kyrpides N.C."/>
            <person name="Woyke T."/>
        </authorList>
    </citation>
    <scope>NUCLEOTIDE SEQUENCE [LARGE SCALE GENOMIC DNA]</scope>
    <source>
        <strain evidence="9 10">XMU15</strain>
    </source>
</reference>
<dbReference type="OrthoDB" id="3173654at2"/>
<keyword evidence="4 7" id="KW-0812">Transmembrane</keyword>
<dbReference type="GO" id="GO:0005886">
    <property type="term" value="C:plasma membrane"/>
    <property type="evidence" value="ECO:0007669"/>
    <property type="project" value="UniProtKB-SubCell"/>
</dbReference>
<evidence type="ECO:0000256" key="4">
    <source>
        <dbReference type="ARBA" id="ARBA00022692"/>
    </source>
</evidence>
<feature type="transmembrane region" description="Helical" evidence="7">
    <location>
        <begin position="187"/>
        <end position="210"/>
    </location>
</feature>
<dbReference type="STRING" id="882083.SacmaDRAFT_2714"/>
<evidence type="ECO:0000256" key="7">
    <source>
        <dbReference type="RuleBase" id="RU363032"/>
    </source>
</evidence>
<evidence type="ECO:0000313" key="9">
    <source>
        <dbReference type="EMBL" id="EHR50955.1"/>
    </source>
</evidence>
<dbReference type="eggNOG" id="COG0600">
    <property type="taxonomic scope" value="Bacteria"/>
</dbReference>
<comment type="similarity">
    <text evidence="7">Belongs to the binding-protein-dependent transport system permease family.</text>
</comment>
<feature type="transmembrane region" description="Helical" evidence="7">
    <location>
        <begin position="109"/>
        <end position="138"/>
    </location>
</feature>
<comment type="subcellular location">
    <subcellularLocation>
        <location evidence="1 7">Cell membrane</location>
        <topology evidence="1 7">Multi-pass membrane protein</topology>
    </subcellularLocation>
</comment>
<organism evidence="9 10">
    <name type="scientific">Saccharomonospora marina XMU15</name>
    <dbReference type="NCBI Taxonomy" id="882083"/>
    <lineage>
        <taxon>Bacteria</taxon>
        <taxon>Bacillati</taxon>
        <taxon>Actinomycetota</taxon>
        <taxon>Actinomycetes</taxon>
        <taxon>Pseudonocardiales</taxon>
        <taxon>Pseudonocardiaceae</taxon>
        <taxon>Saccharomonospora</taxon>
    </lineage>
</organism>
<evidence type="ECO:0000256" key="2">
    <source>
        <dbReference type="ARBA" id="ARBA00022448"/>
    </source>
</evidence>
<keyword evidence="5 7" id="KW-1133">Transmembrane helix</keyword>
<dbReference type="EMBL" id="CM001439">
    <property type="protein sequence ID" value="EHR50955.1"/>
    <property type="molecule type" value="Genomic_DNA"/>
</dbReference>
<keyword evidence="3" id="KW-1003">Cell membrane</keyword>
<proteinExistence type="inferred from homology"/>
<dbReference type="Proteomes" id="UP000004926">
    <property type="component" value="Chromosome"/>
</dbReference>
<dbReference type="InterPro" id="IPR035906">
    <property type="entry name" value="MetI-like_sf"/>
</dbReference>
<evidence type="ECO:0000256" key="6">
    <source>
        <dbReference type="ARBA" id="ARBA00023136"/>
    </source>
</evidence>
<dbReference type="Pfam" id="PF00528">
    <property type="entry name" value="BPD_transp_1"/>
    <property type="match status" value="1"/>
</dbReference>
<evidence type="ECO:0000313" key="10">
    <source>
        <dbReference type="Proteomes" id="UP000004926"/>
    </source>
</evidence>
<accession>H5X2L6</accession>
<gene>
    <name evidence="9" type="ORF">SacmaDRAFT_2714</name>
</gene>
<evidence type="ECO:0000256" key="3">
    <source>
        <dbReference type="ARBA" id="ARBA00022475"/>
    </source>
</evidence>
<dbReference type="InterPro" id="IPR000515">
    <property type="entry name" value="MetI-like"/>
</dbReference>
<evidence type="ECO:0000256" key="5">
    <source>
        <dbReference type="ARBA" id="ARBA00022989"/>
    </source>
</evidence>